<reference evidence="2 3" key="1">
    <citation type="submission" date="2019-02" db="EMBL/GenBank/DDBJ databases">
        <title>Prokaryotic population dynamics and viral predation in marine succession experiment using metagenomics: the confinement effect.</title>
        <authorList>
            <person name="Haro-Moreno J.M."/>
            <person name="Rodriguez-Valera F."/>
            <person name="Lopez-Perez M."/>
        </authorList>
    </citation>
    <scope>NUCLEOTIDE SEQUENCE [LARGE SCALE GENOMIC DNA]</scope>
    <source>
        <strain evidence="2">MED-G166</strain>
    </source>
</reference>
<organism evidence="2 3">
    <name type="scientific">SAR86 cluster bacterium</name>
    <dbReference type="NCBI Taxonomy" id="2030880"/>
    <lineage>
        <taxon>Bacteria</taxon>
        <taxon>Pseudomonadati</taxon>
        <taxon>Pseudomonadota</taxon>
        <taxon>Gammaproteobacteria</taxon>
        <taxon>SAR86 cluster</taxon>
    </lineage>
</organism>
<feature type="transmembrane region" description="Helical" evidence="1">
    <location>
        <begin position="109"/>
        <end position="128"/>
    </location>
</feature>
<keyword evidence="1" id="KW-1133">Transmembrane helix</keyword>
<evidence type="ECO:0000256" key="1">
    <source>
        <dbReference type="SAM" id="Phobius"/>
    </source>
</evidence>
<dbReference type="InterPro" id="IPR008523">
    <property type="entry name" value="DUF805"/>
</dbReference>
<dbReference type="PANTHER" id="PTHR34980">
    <property type="entry name" value="INNER MEMBRANE PROTEIN-RELATED-RELATED"/>
    <property type="match status" value="1"/>
</dbReference>
<proteinExistence type="predicted"/>
<sequence>MNFSQAVKSALIEKYSTFSGRASRAEWWYFLLFTIIISIVVSAAVAFTTFGSVDWEYVATLNEGQATEFLLDSSFGIGTRLSAVVLALVFFLPSLAVTIRRLQDLDASYYWAIPYFIVSIMSIWMAIFPSVEPAAVRLDAAGNLVTLLYCLAFLRKGGYEDNRFGANPLEEEDTY</sequence>
<dbReference type="Proteomes" id="UP000320146">
    <property type="component" value="Unassembled WGS sequence"/>
</dbReference>
<dbReference type="PANTHER" id="PTHR34980:SF2">
    <property type="entry name" value="INNER MEMBRANE PROTEIN YHAH-RELATED"/>
    <property type="match status" value="1"/>
</dbReference>
<name>A0A520MUV6_9GAMM</name>
<feature type="transmembrane region" description="Helical" evidence="1">
    <location>
        <begin position="27"/>
        <end position="47"/>
    </location>
</feature>
<protein>
    <submittedName>
        <fullName evidence="2">DUF805 domain-containing protein</fullName>
    </submittedName>
</protein>
<keyword evidence="1" id="KW-0812">Transmembrane</keyword>
<gene>
    <name evidence="2" type="ORF">EVA99_00135</name>
</gene>
<comment type="caution">
    <text evidence="2">The sequence shown here is derived from an EMBL/GenBank/DDBJ whole genome shotgun (WGS) entry which is preliminary data.</text>
</comment>
<keyword evidence="1" id="KW-0472">Membrane</keyword>
<feature type="transmembrane region" description="Helical" evidence="1">
    <location>
        <begin position="77"/>
        <end position="97"/>
    </location>
</feature>
<evidence type="ECO:0000313" key="2">
    <source>
        <dbReference type="EMBL" id="RZO24998.1"/>
    </source>
</evidence>
<dbReference type="GO" id="GO:0005886">
    <property type="term" value="C:plasma membrane"/>
    <property type="evidence" value="ECO:0007669"/>
    <property type="project" value="TreeGrafter"/>
</dbReference>
<feature type="transmembrane region" description="Helical" evidence="1">
    <location>
        <begin position="134"/>
        <end position="154"/>
    </location>
</feature>
<dbReference type="AlphaFoldDB" id="A0A520MUV6"/>
<accession>A0A520MUV6</accession>
<evidence type="ECO:0000313" key="3">
    <source>
        <dbReference type="Proteomes" id="UP000320146"/>
    </source>
</evidence>
<dbReference type="Pfam" id="PF05656">
    <property type="entry name" value="DUF805"/>
    <property type="match status" value="1"/>
</dbReference>
<dbReference type="EMBL" id="SHBL01000001">
    <property type="protein sequence ID" value="RZO24998.1"/>
    <property type="molecule type" value="Genomic_DNA"/>
</dbReference>